<feature type="transmembrane region" description="Helical" evidence="6">
    <location>
        <begin position="248"/>
        <end position="266"/>
    </location>
</feature>
<dbReference type="Pfam" id="PF02653">
    <property type="entry name" value="BPD_transp_2"/>
    <property type="match status" value="1"/>
</dbReference>
<feature type="transmembrane region" description="Helical" evidence="6">
    <location>
        <begin position="334"/>
        <end position="351"/>
    </location>
</feature>
<feature type="transmembrane region" description="Helical" evidence="6">
    <location>
        <begin position="91"/>
        <end position="110"/>
    </location>
</feature>
<proteinExistence type="predicted"/>
<feature type="transmembrane region" description="Helical" evidence="6">
    <location>
        <begin position="150"/>
        <end position="168"/>
    </location>
</feature>
<evidence type="ECO:0000256" key="1">
    <source>
        <dbReference type="ARBA" id="ARBA00004651"/>
    </source>
</evidence>
<keyword evidence="5 6" id="KW-0472">Membrane</keyword>
<dbReference type="PANTHER" id="PTHR47089:SF1">
    <property type="entry name" value="GUANOSINE ABC TRANSPORTER PERMEASE PROTEIN NUPP"/>
    <property type="match status" value="1"/>
</dbReference>
<comment type="caution">
    <text evidence="7">The sequence shown here is derived from an EMBL/GenBank/DDBJ whole genome shotgun (WGS) entry which is preliminary data.</text>
</comment>
<evidence type="ECO:0000256" key="4">
    <source>
        <dbReference type="ARBA" id="ARBA00022989"/>
    </source>
</evidence>
<dbReference type="InterPro" id="IPR001851">
    <property type="entry name" value="ABC_transp_permease"/>
</dbReference>
<feature type="transmembrane region" description="Helical" evidence="6">
    <location>
        <begin position="286"/>
        <end position="313"/>
    </location>
</feature>
<feature type="transmembrane region" description="Helical" evidence="6">
    <location>
        <begin position="116"/>
        <end position="141"/>
    </location>
</feature>
<evidence type="ECO:0000256" key="3">
    <source>
        <dbReference type="ARBA" id="ARBA00022692"/>
    </source>
</evidence>
<evidence type="ECO:0000256" key="5">
    <source>
        <dbReference type="ARBA" id="ARBA00023136"/>
    </source>
</evidence>
<sequence>MMQFPISMTPRQMPAKSLAWISPVIAIVLTIVTGFILFAALGQDPVVALKTFFIAPLDSMRGWTEVGVKMTPLLLCAVGLVVCFKSNIWNIGAEGQLIAGAIAGGIAALACPADAGGWYFLVVLVASALGGALWGAFTALLRHKFHANEILVSLMLVYVAQYLLAWAVQGPMRDPMGFGFPQTKLFESAALMPIVLEGTRLHLGFVLALLAALGIWVLMDKMALGFQVKVSGMAPLAARYAGFHPGKLIWTSMIISGALAGLAGGIEAAGPLGQLTPTISPGYGFAAIIVVFVGRLSPLGCVPAAFVMALFYLGGELAQSRLGLPSSITGVYQGLLLFFILACDTMIFYRFRWTGFSKEAGR</sequence>
<evidence type="ECO:0000313" key="8">
    <source>
        <dbReference type="Proteomes" id="UP000715095"/>
    </source>
</evidence>
<dbReference type="PANTHER" id="PTHR47089">
    <property type="entry name" value="ABC TRANSPORTER, PERMEASE PROTEIN"/>
    <property type="match status" value="1"/>
</dbReference>
<evidence type="ECO:0000313" key="7">
    <source>
        <dbReference type="EMBL" id="MBM6704926.1"/>
    </source>
</evidence>
<comment type="subcellular location">
    <subcellularLocation>
        <location evidence="1">Cell membrane</location>
        <topology evidence="1">Multi-pass membrane protein</topology>
    </subcellularLocation>
</comment>
<name>A0ABS2DU94_9BURK</name>
<keyword evidence="3 6" id="KW-0812">Transmembrane</keyword>
<accession>A0ABS2DU94</accession>
<dbReference type="RefSeq" id="WP_205104427.1">
    <property type="nucleotide sequence ID" value="NZ_JACJJC010000027.1"/>
</dbReference>
<evidence type="ECO:0000256" key="6">
    <source>
        <dbReference type="SAM" id="Phobius"/>
    </source>
</evidence>
<protein>
    <submittedName>
        <fullName evidence="7">ABC transporter permease</fullName>
    </submittedName>
</protein>
<evidence type="ECO:0000256" key="2">
    <source>
        <dbReference type="ARBA" id="ARBA00022475"/>
    </source>
</evidence>
<organism evidence="7 8">
    <name type="scientific">Sutterella massiliensis</name>
    <dbReference type="NCBI Taxonomy" id="1816689"/>
    <lineage>
        <taxon>Bacteria</taxon>
        <taxon>Pseudomonadati</taxon>
        <taxon>Pseudomonadota</taxon>
        <taxon>Betaproteobacteria</taxon>
        <taxon>Burkholderiales</taxon>
        <taxon>Sutterellaceae</taxon>
        <taxon>Sutterella</taxon>
    </lineage>
</organism>
<dbReference type="EMBL" id="JACJJC010000027">
    <property type="protein sequence ID" value="MBM6704926.1"/>
    <property type="molecule type" value="Genomic_DNA"/>
</dbReference>
<feature type="transmembrane region" description="Helical" evidence="6">
    <location>
        <begin position="201"/>
        <end position="219"/>
    </location>
</feature>
<feature type="transmembrane region" description="Helical" evidence="6">
    <location>
        <begin position="20"/>
        <end position="41"/>
    </location>
</feature>
<dbReference type="Proteomes" id="UP000715095">
    <property type="component" value="Unassembled WGS sequence"/>
</dbReference>
<feature type="transmembrane region" description="Helical" evidence="6">
    <location>
        <begin position="66"/>
        <end position="84"/>
    </location>
</feature>
<keyword evidence="8" id="KW-1185">Reference proteome</keyword>
<gene>
    <name evidence="7" type="ORF">H6A60_10620</name>
</gene>
<reference evidence="7 8" key="1">
    <citation type="journal article" date="2021" name="Sci. Rep.">
        <title>The distribution of antibiotic resistance genes in chicken gut microbiota commensals.</title>
        <authorList>
            <person name="Juricova H."/>
            <person name="Matiasovicova J."/>
            <person name="Kubasova T."/>
            <person name="Cejkova D."/>
            <person name="Rychlik I."/>
        </authorList>
    </citation>
    <scope>NUCLEOTIDE SEQUENCE [LARGE SCALE GENOMIC DNA]</scope>
    <source>
        <strain evidence="7 8">An829</strain>
    </source>
</reference>
<keyword evidence="2" id="KW-1003">Cell membrane</keyword>
<keyword evidence="4 6" id="KW-1133">Transmembrane helix</keyword>
<dbReference type="CDD" id="cd06580">
    <property type="entry name" value="TM_PBP1_transp_TpRbsC_like"/>
    <property type="match status" value="1"/>
</dbReference>